<feature type="compositionally biased region" description="Acidic residues" evidence="1">
    <location>
        <begin position="232"/>
        <end position="258"/>
    </location>
</feature>
<evidence type="ECO:0000256" key="1">
    <source>
        <dbReference type="SAM" id="MobiDB-lite"/>
    </source>
</evidence>
<feature type="compositionally biased region" description="Low complexity" evidence="1">
    <location>
        <begin position="207"/>
        <end position="219"/>
    </location>
</feature>
<feature type="compositionally biased region" description="Basic and acidic residues" evidence="1">
    <location>
        <begin position="315"/>
        <end position="329"/>
    </location>
</feature>
<organism evidence="2 3">
    <name type="scientific">Novymonas esmeraldas</name>
    <dbReference type="NCBI Taxonomy" id="1808958"/>
    <lineage>
        <taxon>Eukaryota</taxon>
        <taxon>Discoba</taxon>
        <taxon>Euglenozoa</taxon>
        <taxon>Kinetoplastea</taxon>
        <taxon>Metakinetoplastina</taxon>
        <taxon>Trypanosomatida</taxon>
        <taxon>Trypanosomatidae</taxon>
        <taxon>Novymonas</taxon>
    </lineage>
</organism>
<sequence length="329" mass="35343">MDPDPTGGFTAWVNSQIQASSMTNALTQILGDMRNLSAEASGATATLASNVSGLAGESAQTQAAVQSAAQNMQTAASEGQMRDNQLYALMFDSFSQTRDIATAAMRESQRVAQQILDSNRSHEEDRRKMYAAFEAIQKQLALLRADPAPAVRQEVQQLRADSASALQQAAQQSSAHAAQLSQATADIDALRIAAATSPPATQPNPPAARASARPSAPRRNNPPPAGAVTTDSEADDGPIDIEEIANEGADNEEADNEEASPRLQRRGQQVRFETRHSRDSDSDADNSDHRAPQRFSHLRPKNWENWVGVGRRRSGHDAPLERRLSGGDG</sequence>
<accession>A0AAW0F0I3</accession>
<evidence type="ECO:0000313" key="2">
    <source>
        <dbReference type="EMBL" id="KAK7199569.1"/>
    </source>
</evidence>
<evidence type="ECO:0000313" key="3">
    <source>
        <dbReference type="Proteomes" id="UP001430356"/>
    </source>
</evidence>
<keyword evidence="3" id="KW-1185">Reference proteome</keyword>
<gene>
    <name evidence="2" type="ORF">NESM_000936000</name>
</gene>
<dbReference type="Proteomes" id="UP001430356">
    <property type="component" value="Unassembled WGS sequence"/>
</dbReference>
<protein>
    <submittedName>
        <fullName evidence="2">Uncharacterized protein</fullName>
    </submittedName>
</protein>
<comment type="caution">
    <text evidence="2">The sequence shown here is derived from an EMBL/GenBank/DDBJ whole genome shotgun (WGS) entry which is preliminary data.</text>
</comment>
<dbReference type="AlphaFoldDB" id="A0AAW0F0I3"/>
<name>A0AAW0F0I3_9TRYP</name>
<reference evidence="2 3" key="1">
    <citation type="journal article" date="2021" name="MBio">
        <title>A New Model Trypanosomatid, Novymonas esmeraldas: Genomic Perception of Its 'Candidatus Pandoraea novymonadis' Endosymbiont.</title>
        <authorList>
            <person name="Zakharova A."/>
            <person name="Saura A."/>
            <person name="Butenko A."/>
            <person name="Podesvova L."/>
            <person name="Warmusova S."/>
            <person name="Kostygov A.Y."/>
            <person name="Nenarokova A."/>
            <person name="Lukes J."/>
            <person name="Opperdoes F.R."/>
            <person name="Yurchenko V."/>
        </authorList>
    </citation>
    <scope>NUCLEOTIDE SEQUENCE [LARGE SCALE GENOMIC DNA]</scope>
    <source>
        <strain evidence="2 3">E262AT.01</strain>
    </source>
</reference>
<feature type="region of interest" description="Disordered" evidence="1">
    <location>
        <begin position="196"/>
        <end position="329"/>
    </location>
</feature>
<feature type="compositionally biased region" description="Basic and acidic residues" evidence="1">
    <location>
        <begin position="272"/>
        <end position="291"/>
    </location>
</feature>
<proteinExistence type="predicted"/>
<dbReference type="EMBL" id="JAECZO010000651">
    <property type="protein sequence ID" value="KAK7199569.1"/>
    <property type="molecule type" value="Genomic_DNA"/>
</dbReference>